<sequence length="184" mass="19791">MLDVTLQFLQQQLNAALQQQLASAQPLARLASLVQPDGQPTAGLGNCLVMSLLNVERESAAPMLPPGYSPAQAAPSLHLNLDMLCTALCARYEDALRLLSLTLGFFQAQPLFTADMPGFPPGLGKLSVELRSLDLNTMNTLWGMLGAKHQPAVVFRVRMLSLHSGPRQLLPAVSQPAPQVGRQT</sequence>
<organism evidence="2 3">
    <name type="scientific">Rivihabitans pingtungensis</name>
    <dbReference type="NCBI Taxonomy" id="1054498"/>
    <lineage>
        <taxon>Bacteria</taxon>
        <taxon>Pseudomonadati</taxon>
        <taxon>Pseudomonadota</taxon>
        <taxon>Betaproteobacteria</taxon>
        <taxon>Neisseriales</taxon>
        <taxon>Aquaspirillaceae</taxon>
        <taxon>Rivihabitans</taxon>
    </lineage>
</organism>
<comment type="caution">
    <text evidence="2">The sequence shown here is derived from an EMBL/GenBank/DDBJ whole genome shotgun (WGS) entry which is preliminary data.</text>
</comment>
<keyword evidence="3" id="KW-1185">Reference proteome</keyword>
<gene>
    <name evidence="2" type="ORF">DFR34_12227</name>
</gene>
<dbReference type="EMBL" id="QJKI01000022">
    <property type="protein sequence ID" value="PXX76123.1"/>
    <property type="molecule type" value="Genomic_DNA"/>
</dbReference>
<evidence type="ECO:0000313" key="2">
    <source>
        <dbReference type="EMBL" id="PXX76123.1"/>
    </source>
</evidence>
<reference evidence="2 3" key="1">
    <citation type="submission" date="2018-05" db="EMBL/GenBank/DDBJ databases">
        <title>Genomic Encyclopedia of Type Strains, Phase IV (KMG-IV): sequencing the most valuable type-strain genomes for metagenomic binning, comparative biology and taxonomic classification.</title>
        <authorList>
            <person name="Goeker M."/>
        </authorList>
    </citation>
    <scope>NUCLEOTIDE SEQUENCE [LARGE SCALE GENOMIC DNA]</scope>
    <source>
        <strain evidence="2 3">DSM 29661</strain>
    </source>
</reference>
<proteinExistence type="predicted"/>
<dbReference type="OrthoDB" id="7560784at2"/>
<evidence type="ECO:0000313" key="3">
    <source>
        <dbReference type="Proteomes" id="UP000247555"/>
    </source>
</evidence>
<dbReference type="InterPro" id="IPR025351">
    <property type="entry name" value="Pvc16_N"/>
</dbReference>
<protein>
    <submittedName>
        <fullName evidence="2">Uncharacterized protein DUF4255</fullName>
    </submittedName>
</protein>
<accession>A0A318KER6</accession>
<dbReference type="Proteomes" id="UP000247555">
    <property type="component" value="Unassembled WGS sequence"/>
</dbReference>
<dbReference type="AlphaFoldDB" id="A0A318KER6"/>
<evidence type="ECO:0000259" key="1">
    <source>
        <dbReference type="Pfam" id="PF14065"/>
    </source>
</evidence>
<feature type="domain" description="Pvc16 N-terminal" evidence="1">
    <location>
        <begin position="7"/>
        <end position="165"/>
    </location>
</feature>
<dbReference type="RefSeq" id="WP_110391688.1">
    <property type="nucleotide sequence ID" value="NZ_QJKI01000022.1"/>
</dbReference>
<dbReference type="Pfam" id="PF14065">
    <property type="entry name" value="Pvc16_N"/>
    <property type="match status" value="1"/>
</dbReference>
<name>A0A318KER6_9NEIS</name>